<keyword evidence="9 11" id="KW-0472">Membrane</keyword>
<feature type="domain" description="TonB-dependent receptor plug" evidence="15">
    <location>
        <begin position="43"/>
        <end position="159"/>
    </location>
</feature>
<evidence type="ECO:0000256" key="10">
    <source>
        <dbReference type="ARBA" id="ARBA00023237"/>
    </source>
</evidence>
<comment type="similarity">
    <text evidence="11 12">Belongs to the TonB-dependent receptor family.</text>
</comment>
<dbReference type="STRING" id="1121015.GCA_000420545_01389"/>
<dbReference type="PATRIC" id="fig|1121015.4.peg.440"/>
<dbReference type="PANTHER" id="PTHR32552">
    <property type="entry name" value="FERRICHROME IRON RECEPTOR-RELATED"/>
    <property type="match status" value="1"/>
</dbReference>
<protein>
    <recommendedName>
        <fullName evidence="18">TonB-denpendent receptor</fullName>
    </recommendedName>
</protein>
<dbReference type="Gene3D" id="2.40.170.20">
    <property type="entry name" value="TonB-dependent receptor, beta-barrel domain"/>
    <property type="match status" value="1"/>
</dbReference>
<keyword evidence="3 11" id="KW-1134">Transmembrane beta strand</keyword>
<accession>A0A091BKL9</accession>
<evidence type="ECO:0000313" key="17">
    <source>
        <dbReference type="Proteomes" id="UP000029385"/>
    </source>
</evidence>
<evidence type="ECO:0008006" key="18">
    <source>
        <dbReference type="Google" id="ProtNLM"/>
    </source>
</evidence>
<evidence type="ECO:0000259" key="15">
    <source>
        <dbReference type="Pfam" id="PF07715"/>
    </source>
</evidence>
<evidence type="ECO:0000313" key="16">
    <source>
        <dbReference type="EMBL" id="KFN44855.1"/>
    </source>
</evidence>
<dbReference type="Pfam" id="PF00593">
    <property type="entry name" value="TonB_dep_Rec_b-barrel"/>
    <property type="match status" value="1"/>
</dbReference>
<evidence type="ECO:0000256" key="8">
    <source>
        <dbReference type="ARBA" id="ARBA00023077"/>
    </source>
</evidence>
<comment type="caution">
    <text evidence="16">The sequence shown here is derived from an EMBL/GenBank/DDBJ whole genome shotgun (WGS) entry which is preliminary data.</text>
</comment>
<organism evidence="16 17">
    <name type="scientific">Arenimonas oryziterrae DSM 21050 = YC6267</name>
    <dbReference type="NCBI Taxonomy" id="1121015"/>
    <lineage>
        <taxon>Bacteria</taxon>
        <taxon>Pseudomonadati</taxon>
        <taxon>Pseudomonadota</taxon>
        <taxon>Gammaproteobacteria</taxon>
        <taxon>Lysobacterales</taxon>
        <taxon>Lysobacteraceae</taxon>
        <taxon>Arenimonas</taxon>
    </lineage>
</organism>
<keyword evidence="10 11" id="KW-0998">Cell outer membrane</keyword>
<dbReference type="SUPFAM" id="SSF56935">
    <property type="entry name" value="Porins"/>
    <property type="match status" value="1"/>
</dbReference>
<dbReference type="eggNOG" id="COG4773">
    <property type="taxonomic scope" value="Bacteria"/>
</dbReference>
<dbReference type="PROSITE" id="PS52016">
    <property type="entry name" value="TONB_DEPENDENT_REC_3"/>
    <property type="match status" value="1"/>
</dbReference>
<dbReference type="GO" id="GO:0006826">
    <property type="term" value="P:iron ion transport"/>
    <property type="evidence" value="ECO:0007669"/>
    <property type="project" value="UniProtKB-KW"/>
</dbReference>
<evidence type="ECO:0000256" key="2">
    <source>
        <dbReference type="ARBA" id="ARBA00022448"/>
    </source>
</evidence>
<evidence type="ECO:0000256" key="7">
    <source>
        <dbReference type="ARBA" id="ARBA00023065"/>
    </source>
</evidence>
<keyword evidence="5 11" id="KW-0812">Transmembrane</keyword>
<name>A0A091BKL9_9GAMM</name>
<dbReference type="InterPro" id="IPR000531">
    <property type="entry name" value="Beta-barrel_TonB"/>
</dbReference>
<proteinExistence type="inferred from homology"/>
<evidence type="ECO:0000256" key="1">
    <source>
        <dbReference type="ARBA" id="ARBA00004571"/>
    </source>
</evidence>
<dbReference type="InterPro" id="IPR039426">
    <property type="entry name" value="TonB-dep_rcpt-like"/>
</dbReference>
<dbReference type="AlphaFoldDB" id="A0A091BKL9"/>
<feature type="chain" id="PRO_5001869882" description="TonB-denpendent receptor" evidence="13">
    <location>
        <begin position="18"/>
        <end position="779"/>
    </location>
</feature>
<evidence type="ECO:0000256" key="5">
    <source>
        <dbReference type="ARBA" id="ARBA00022692"/>
    </source>
</evidence>
<reference evidence="16 17" key="1">
    <citation type="submission" date="2013-09" db="EMBL/GenBank/DDBJ databases">
        <title>Genome sequencing of Arenimonas oryziterrae.</title>
        <authorList>
            <person name="Chen F."/>
            <person name="Wang G."/>
        </authorList>
    </citation>
    <scope>NUCLEOTIDE SEQUENCE [LARGE SCALE GENOMIC DNA]</scope>
    <source>
        <strain evidence="16 17">YC6267</strain>
    </source>
</reference>
<feature type="signal peptide" evidence="13">
    <location>
        <begin position="1"/>
        <end position="17"/>
    </location>
</feature>
<keyword evidence="2 11" id="KW-0813">Transport</keyword>
<evidence type="ECO:0000256" key="9">
    <source>
        <dbReference type="ARBA" id="ARBA00023136"/>
    </source>
</evidence>
<dbReference type="InterPro" id="IPR036942">
    <property type="entry name" value="Beta-barrel_TonB_sf"/>
</dbReference>
<dbReference type="InterPro" id="IPR012910">
    <property type="entry name" value="Plug_dom"/>
</dbReference>
<keyword evidence="17" id="KW-1185">Reference proteome</keyword>
<evidence type="ECO:0000256" key="11">
    <source>
        <dbReference type="PROSITE-ProRule" id="PRU01360"/>
    </source>
</evidence>
<comment type="subcellular location">
    <subcellularLocation>
        <location evidence="1 11">Cell outer membrane</location>
        <topology evidence="1 11">Multi-pass membrane protein</topology>
    </subcellularLocation>
</comment>
<evidence type="ECO:0000256" key="6">
    <source>
        <dbReference type="ARBA" id="ARBA00023004"/>
    </source>
</evidence>
<keyword evidence="6" id="KW-0408">Iron</keyword>
<dbReference type="Proteomes" id="UP000029385">
    <property type="component" value="Unassembled WGS sequence"/>
</dbReference>
<evidence type="ECO:0000256" key="12">
    <source>
        <dbReference type="RuleBase" id="RU003357"/>
    </source>
</evidence>
<sequence length="779" mass="86150">MAAAIYFAMSSASFAQAEPAAGAEKAKTLDTITVTSQKREENLQKVPVSIQVLGEQKLKEQHVASFQDYAALLPSVSFQAQGGGVFPGPGFLQVYMRGVASGGDGNHSGSQPSVGVYLDEQPITTIQGALDVNIYDVSRIEALAGPQGTLYGASSQAGTLRIITNKPDPSGFAAGYSIEGSKIEGGGVGHVLQGFGNFPVSDNAAIRLVAWTRHDAGYVDNVRGTRTFPTSGITIDNANRAENDYNTSDTDGLRAALKVDLNDRWSITPTVMTQRQKSYGSAGYEPARGDLQLTHFYPESSKDKWTQAALTIQGKIGNFDLTYTYSHLKRDVDSESDYNDYAFWYDTLNGSGAFFYDDSFTLINPSQYIQAVDGYKKQTHELRIASPADNRWRFVAGVFWQSQTHDILQRYRVDNLASIISVPGWEDTIWLTAQQRRDKDTAFFGEVSFDITDKLTATGGMRFFKADNSLKGFFGYGAGFSGSTGESQCFSAEKFHGAPCTNLDKSVDESDHLGRFNLTYQIDDKRMIYFTWSEGYRPGGINRRGTLPPYQSDFLTNYEFGWKTTLLDDRLSFNGAVFQENWKDFQFSFLGTNGLTEIRNAAQARIRGVEAELNWQATYNLVISGGVALYDPKLTENYCNAVDVNGDAITNCAAPEARAGTRLPLTARTKGNLTARYTFDVGSYEAFWQGTVVHVGDRTVDLRDAQQAMYGKLDAYSTFDLSAGFKKNNWSWDFYLKNAFDERGELARFSQCAALTCGFEPYTTVVQPRTFGVRFSQEF</sequence>
<evidence type="ECO:0000256" key="3">
    <source>
        <dbReference type="ARBA" id="ARBA00022452"/>
    </source>
</evidence>
<evidence type="ECO:0000256" key="13">
    <source>
        <dbReference type="SAM" id="SignalP"/>
    </source>
</evidence>
<evidence type="ECO:0000256" key="4">
    <source>
        <dbReference type="ARBA" id="ARBA00022496"/>
    </source>
</evidence>
<dbReference type="GO" id="GO:0009279">
    <property type="term" value="C:cell outer membrane"/>
    <property type="evidence" value="ECO:0007669"/>
    <property type="project" value="UniProtKB-SubCell"/>
</dbReference>
<keyword evidence="7" id="KW-0406">Ion transport</keyword>
<keyword evidence="4" id="KW-0410">Iron transport</keyword>
<dbReference type="Pfam" id="PF07715">
    <property type="entry name" value="Plug"/>
    <property type="match status" value="1"/>
</dbReference>
<gene>
    <name evidence="16" type="ORF">N789_02230</name>
</gene>
<dbReference type="PANTHER" id="PTHR32552:SF81">
    <property type="entry name" value="TONB-DEPENDENT OUTER MEMBRANE RECEPTOR"/>
    <property type="match status" value="1"/>
</dbReference>
<dbReference type="EMBL" id="AVCI01000001">
    <property type="protein sequence ID" value="KFN44855.1"/>
    <property type="molecule type" value="Genomic_DNA"/>
</dbReference>
<keyword evidence="13" id="KW-0732">Signal</keyword>
<feature type="domain" description="TonB-dependent receptor-like beta-barrel" evidence="14">
    <location>
        <begin position="299"/>
        <end position="738"/>
    </location>
</feature>
<keyword evidence="8 12" id="KW-0798">TonB box</keyword>
<dbReference type="RefSeq" id="WP_022969026.1">
    <property type="nucleotide sequence ID" value="NZ_ATVD01000002.1"/>
</dbReference>
<evidence type="ECO:0000259" key="14">
    <source>
        <dbReference type="Pfam" id="PF00593"/>
    </source>
</evidence>